<gene>
    <name evidence="1" type="ORF">C3L24_00230</name>
</gene>
<organism evidence="1 2">
    <name type="scientific">Candidatus Sedimenticola endophacoides</name>
    <dbReference type="NCBI Taxonomy" id="2548426"/>
    <lineage>
        <taxon>Bacteria</taxon>
        <taxon>Pseudomonadati</taxon>
        <taxon>Pseudomonadota</taxon>
        <taxon>Gammaproteobacteria</taxon>
        <taxon>Chromatiales</taxon>
        <taxon>Sedimenticolaceae</taxon>
        <taxon>Sedimenticola</taxon>
    </lineage>
</organism>
<name>A0A6N4E497_9GAMM</name>
<dbReference type="EMBL" id="PQCO01000023">
    <property type="protein sequence ID" value="PUE05769.1"/>
    <property type="molecule type" value="Genomic_DNA"/>
</dbReference>
<protein>
    <recommendedName>
        <fullName evidence="3">ABC transporter substrate-binding protein</fullName>
    </recommendedName>
</protein>
<accession>A0A6N4E497</accession>
<evidence type="ECO:0000313" key="2">
    <source>
        <dbReference type="Proteomes" id="UP000250928"/>
    </source>
</evidence>
<dbReference type="Gene3D" id="3.40.190.10">
    <property type="entry name" value="Periplasmic binding protein-like II"/>
    <property type="match status" value="2"/>
</dbReference>
<evidence type="ECO:0008006" key="3">
    <source>
        <dbReference type="Google" id="ProtNLM"/>
    </source>
</evidence>
<dbReference type="Proteomes" id="UP000250928">
    <property type="component" value="Unassembled WGS sequence"/>
</dbReference>
<dbReference type="SUPFAM" id="SSF53850">
    <property type="entry name" value="Periplasmic binding protein-like II"/>
    <property type="match status" value="1"/>
</dbReference>
<evidence type="ECO:0000313" key="1">
    <source>
        <dbReference type="EMBL" id="PUE05769.1"/>
    </source>
</evidence>
<proteinExistence type="predicted"/>
<dbReference type="AlphaFoldDB" id="A0A6N4E497"/>
<comment type="caution">
    <text evidence="1">The sequence shown here is derived from an EMBL/GenBank/DDBJ whole genome shotgun (WGS) entry which is preliminary data.</text>
</comment>
<reference evidence="1 2" key="1">
    <citation type="submission" date="2018-01" db="EMBL/GenBank/DDBJ databases">
        <title>Novel co-symbiosis in the lucinid bivalve Phacoides pectinatus.</title>
        <authorList>
            <person name="Lim S.J."/>
            <person name="Davis B.G."/>
            <person name="Gill D.E."/>
            <person name="Engel A.S."/>
            <person name="Anderson L.C."/>
            <person name="Campbell B.J."/>
        </authorList>
    </citation>
    <scope>NUCLEOTIDE SEQUENCE [LARGE SCALE GENOMIC DNA]</scope>
    <source>
        <strain evidence="1">N3_P5</strain>
    </source>
</reference>
<sequence>MYGGSLYRTHNYIVWEFWMRFHAKGYYPLDQEMRPQINNDAGVAALEELIAVSRYLDPAVNSNEFFNNIQSFSEGNRFANFGWGGPYKFFIGDNSAIREHLITAIPPGGVIDGQVVRMPYNNWGWNYTISSYTPHREIAYLYTLYAASPAGSRIALTQGVGGGGFFDPYLKSHITDPQIRAIYNDEFMQAQEFSLLNGIPDFYLDGRDEYFDALKEGIMAAYLQETSPRQALDLIAKEWDLITAKKGFDEQRLQWLFLREHYPDSIKGYLK</sequence>